<feature type="coiled-coil region" evidence="14">
    <location>
        <begin position="164"/>
        <end position="488"/>
    </location>
</feature>
<organism evidence="17">
    <name type="scientific">Loa loa</name>
    <name type="common">Eye worm</name>
    <name type="synonym">Filaria loa</name>
    <dbReference type="NCBI Taxonomy" id="7209"/>
    <lineage>
        <taxon>Eukaryota</taxon>
        <taxon>Metazoa</taxon>
        <taxon>Ecdysozoa</taxon>
        <taxon>Nematoda</taxon>
        <taxon>Chromadorea</taxon>
        <taxon>Rhabditida</taxon>
        <taxon>Spirurina</taxon>
        <taxon>Spiruromorpha</taxon>
        <taxon>Filarioidea</taxon>
        <taxon>Onchocercidae</taxon>
        <taxon>Loa</taxon>
    </lineage>
</organism>
<evidence type="ECO:0000259" key="16">
    <source>
        <dbReference type="Pfam" id="PF18097"/>
    </source>
</evidence>
<keyword evidence="11" id="KW-0333">Golgi apparatus</keyword>
<evidence type="ECO:0000256" key="3">
    <source>
        <dbReference type="ARBA" id="ARBA00004496"/>
    </source>
</evidence>
<dbReference type="Gene3D" id="1.20.5.420">
    <property type="entry name" value="Immunoglobulin FC, subunit C"/>
    <property type="match status" value="1"/>
</dbReference>
<keyword evidence="5" id="KW-0813">Transport</keyword>
<dbReference type="Pfam" id="PF04652">
    <property type="entry name" value="Vta1"/>
    <property type="match status" value="1"/>
</dbReference>
<dbReference type="AlphaFoldDB" id="A0A1S0UH04"/>
<gene>
    <name evidence="17" type="ORF">LOAG_18006</name>
</gene>
<dbReference type="GO" id="GO:0015031">
    <property type="term" value="P:protein transport"/>
    <property type="evidence" value="ECO:0007669"/>
    <property type="project" value="UniProtKB-KW"/>
</dbReference>
<evidence type="ECO:0000256" key="11">
    <source>
        <dbReference type="ARBA" id="ARBA00023034"/>
    </source>
</evidence>
<dbReference type="InterPro" id="IPR039431">
    <property type="entry name" value="Vta1/CALS_N"/>
</dbReference>
<comment type="similarity">
    <text evidence="4">Belongs to the VTA1 family.</text>
</comment>
<evidence type="ECO:0000313" key="17">
    <source>
        <dbReference type="EMBL" id="EJD74716.1"/>
    </source>
</evidence>
<evidence type="ECO:0000256" key="1">
    <source>
        <dbReference type="ARBA" id="ARBA00004394"/>
    </source>
</evidence>
<comment type="subcellular location">
    <subcellularLocation>
        <location evidence="3">Cytoplasm</location>
    </subcellularLocation>
    <subcellularLocation>
        <location evidence="2">Endosome membrane</location>
        <topology evidence="2">Peripheral membrane protein</topology>
    </subcellularLocation>
    <subcellularLocation>
        <location evidence="1">Golgi apparatus membrane</location>
    </subcellularLocation>
</comment>
<sequence>MSWLTKVSHIAGRAEDLLNQIDQNAAVALRNTRKGKSDSAVSLIDNEGQGTKKLEKPQSGIVEAATMHQISTSKGTYGFVSFNDSLVVSVSYHFVKPNLQQKKDDELIAYLNNSNEPTSSRCSSVASCFSAANSHLANVNQTTPEAYTSEEYLKTQYSDTVKCLDIKESQIAVLSVRLQEAEEVKIKKNAQIAELTKELKLIKKELEAKNGNIVNDQSFSLKKLQREHDREKEEFKKREESYVKRLKSANNENSENEKELQKLRTKILKMEVNEQNLMEEMRLAKCNLETNKHEFDEYKQRAQKILSAKENLLASLKENSSIGSESVINSVELEELRCELDLLKDDLQQSQFVIYNLKGDIQEMENRLRDEQRASGAQRENLLNQIHHHLSQANQYREQMERTQLEYDFLQAEMRRQEEAIERKLAEKDIELAKLMEEKKTSKRYEIGEMEQKISLLSEKLISKQTAIERIESEKRALELRLKHTEYACRSAETAAVKAVTIEMRGSGVNVSGQSSSSLTISHADNMLIRTAKLAVCTFDHLGLRLAVFMRSPMFRFFFFMYFLLLHTWLNLDDCHDKIAFVTEDQRTNRISKIRIEGKNVVAFLGLRYIEDQAILAIVDRNQRLNWLPHCFHARFVAGALGLMDSVVPIPQSLRPIAHYVKIGAENAGRDPIIHYWCLFYAVQSGMDIDKKSPEALQYLTSLLSILEDMKKKLDGQEALTQDLVAQAHIENFAVKLFDYADKNDRQSNFTKGVIKAFYVAGHLIDVLTLFGELDENLIATRKYAKWKAAYIHSCMKNGETPKPGSSGGQVGDLKDFDMTIPQTETREEPQSTASGPVQPSILPNPVACSHTVLDSAPVVETYETLHIPDTMRTSQEVSENSNSGRLTLDDYMEAQKYAKYAVSALSYEDSKTAIESMLKALAILKK</sequence>
<evidence type="ECO:0000256" key="2">
    <source>
        <dbReference type="ARBA" id="ARBA00004481"/>
    </source>
</evidence>
<evidence type="ECO:0000259" key="15">
    <source>
        <dbReference type="Pfam" id="PF04652"/>
    </source>
</evidence>
<dbReference type="GO" id="GO:0010008">
    <property type="term" value="C:endosome membrane"/>
    <property type="evidence" value="ECO:0007669"/>
    <property type="project" value="UniProtKB-SubCell"/>
</dbReference>
<evidence type="ECO:0000256" key="10">
    <source>
        <dbReference type="ARBA" id="ARBA00022989"/>
    </source>
</evidence>
<dbReference type="GO" id="GO:0005771">
    <property type="term" value="C:multivesicular body"/>
    <property type="evidence" value="ECO:0007669"/>
    <property type="project" value="TreeGrafter"/>
</dbReference>
<dbReference type="InterPro" id="IPR023175">
    <property type="entry name" value="Vta1/CALS_N_sf"/>
</dbReference>
<evidence type="ECO:0000256" key="5">
    <source>
        <dbReference type="ARBA" id="ARBA00022448"/>
    </source>
</evidence>
<evidence type="ECO:0000256" key="14">
    <source>
        <dbReference type="SAM" id="Coils"/>
    </source>
</evidence>
<keyword evidence="9" id="KW-0653">Protein transport</keyword>
<dbReference type="GeneID" id="9937710"/>
<dbReference type="RefSeq" id="XP_020305616.1">
    <property type="nucleotide sequence ID" value="XM_020450676.1"/>
</dbReference>
<dbReference type="OrthoDB" id="391137at2759"/>
<evidence type="ECO:0000256" key="12">
    <source>
        <dbReference type="ARBA" id="ARBA00023054"/>
    </source>
</evidence>
<dbReference type="InterPro" id="IPR019177">
    <property type="entry name" value="Golgin_subfamily_A_member_5"/>
</dbReference>
<evidence type="ECO:0000256" key="9">
    <source>
        <dbReference type="ARBA" id="ARBA00022927"/>
    </source>
</evidence>
<dbReference type="Gene3D" id="1.25.40.270">
    <property type="entry name" value="Vacuolar protein sorting-associated protein vta1"/>
    <property type="match status" value="1"/>
</dbReference>
<keyword evidence="7" id="KW-0812">Transmembrane</keyword>
<feature type="domain" description="Vta1/callose synthase N-terminal" evidence="15">
    <location>
        <begin position="657"/>
        <end position="798"/>
    </location>
</feature>
<feature type="domain" description="Vta1 C-terminal" evidence="16">
    <location>
        <begin position="892"/>
        <end position="925"/>
    </location>
</feature>
<keyword evidence="12 14" id="KW-0175">Coiled coil</keyword>
<dbReference type="EMBL" id="JH712237">
    <property type="protein sequence ID" value="EJD74716.1"/>
    <property type="molecule type" value="Genomic_DNA"/>
</dbReference>
<evidence type="ECO:0000256" key="7">
    <source>
        <dbReference type="ARBA" id="ARBA00022692"/>
    </source>
</evidence>
<dbReference type="GO" id="GO:0000139">
    <property type="term" value="C:Golgi membrane"/>
    <property type="evidence" value="ECO:0007669"/>
    <property type="project" value="UniProtKB-SubCell"/>
</dbReference>
<dbReference type="KEGG" id="loa:LOAG_18006"/>
<keyword evidence="8" id="KW-0967">Endosome</keyword>
<keyword evidence="6" id="KW-0963">Cytoplasm</keyword>
<dbReference type="PANTHER" id="PTHR46009">
    <property type="entry name" value="VACUOLAR PROTEIN SORTING-ASSOCIATED PROTEIN VTA1 HOMOLOG"/>
    <property type="match status" value="1"/>
</dbReference>
<dbReference type="InterPro" id="IPR044538">
    <property type="entry name" value="Vta1-like"/>
</dbReference>
<dbReference type="Pfam" id="PF09787">
    <property type="entry name" value="Golgin_A5"/>
    <property type="match status" value="1"/>
</dbReference>
<dbReference type="PANTHER" id="PTHR46009:SF1">
    <property type="entry name" value="VACUOLAR PROTEIN SORTING-ASSOCIATED PROTEIN VTA1 HOMOLOG"/>
    <property type="match status" value="1"/>
</dbReference>
<dbReference type="Pfam" id="PF18097">
    <property type="entry name" value="Vta1_C"/>
    <property type="match status" value="1"/>
</dbReference>
<protein>
    <submittedName>
        <fullName evidence="17">Uncharacterized protein</fullName>
    </submittedName>
</protein>
<evidence type="ECO:0000256" key="4">
    <source>
        <dbReference type="ARBA" id="ARBA00007895"/>
    </source>
</evidence>
<dbReference type="CTD" id="9937710"/>
<keyword evidence="10" id="KW-1133">Transmembrane helix</keyword>
<dbReference type="InParanoid" id="A0A1S0UH04"/>
<dbReference type="GO" id="GO:0007030">
    <property type="term" value="P:Golgi organization"/>
    <property type="evidence" value="ECO:0007669"/>
    <property type="project" value="InterPro"/>
</dbReference>
<evidence type="ECO:0000256" key="8">
    <source>
        <dbReference type="ARBA" id="ARBA00022753"/>
    </source>
</evidence>
<dbReference type="GO" id="GO:0032511">
    <property type="term" value="P:late endosome to vacuole transport via multivesicular body sorting pathway"/>
    <property type="evidence" value="ECO:0007669"/>
    <property type="project" value="InterPro"/>
</dbReference>
<evidence type="ECO:0000256" key="13">
    <source>
        <dbReference type="ARBA" id="ARBA00023136"/>
    </source>
</evidence>
<evidence type="ECO:0000256" key="6">
    <source>
        <dbReference type="ARBA" id="ARBA00022490"/>
    </source>
</evidence>
<name>A0A1S0UH04_LOALO</name>
<dbReference type="OMA" id="RYEIGEM"/>
<accession>A0A1S0UH04</accession>
<keyword evidence="13" id="KW-0472">Membrane</keyword>
<reference evidence="17" key="1">
    <citation type="submission" date="2012-04" db="EMBL/GenBank/DDBJ databases">
        <title>The Genome Sequence of Loa loa.</title>
        <authorList>
            <consortium name="The Broad Institute Genome Sequencing Platform"/>
            <consortium name="Broad Institute Genome Sequencing Center for Infectious Disease"/>
            <person name="Nutman T.B."/>
            <person name="Fink D.L."/>
            <person name="Russ C."/>
            <person name="Young S."/>
            <person name="Zeng Q."/>
            <person name="Gargeya S."/>
            <person name="Alvarado L."/>
            <person name="Berlin A."/>
            <person name="Chapman S.B."/>
            <person name="Chen Z."/>
            <person name="Freedman E."/>
            <person name="Gellesch M."/>
            <person name="Goldberg J."/>
            <person name="Griggs A."/>
            <person name="Gujja S."/>
            <person name="Heilman E.R."/>
            <person name="Heiman D."/>
            <person name="Howarth C."/>
            <person name="Mehta T."/>
            <person name="Neiman D."/>
            <person name="Pearson M."/>
            <person name="Roberts A."/>
            <person name="Saif S."/>
            <person name="Shea T."/>
            <person name="Shenoy N."/>
            <person name="Sisk P."/>
            <person name="Stolte C."/>
            <person name="Sykes S."/>
            <person name="White J."/>
            <person name="Yandava C."/>
            <person name="Haas B."/>
            <person name="Henn M.R."/>
            <person name="Nusbaum C."/>
            <person name="Birren B."/>
        </authorList>
    </citation>
    <scope>NUCLEOTIDE SEQUENCE [LARGE SCALE GENOMIC DNA]</scope>
</reference>
<proteinExistence type="inferred from homology"/>
<dbReference type="InterPro" id="IPR041212">
    <property type="entry name" value="Vta1_C"/>
</dbReference>